<dbReference type="GO" id="GO:0003677">
    <property type="term" value="F:DNA binding"/>
    <property type="evidence" value="ECO:0007669"/>
    <property type="project" value="InterPro"/>
</dbReference>
<keyword evidence="1 9" id="KW-0547">Nucleotide-binding</keyword>
<dbReference type="EMBL" id="RKLN01000001">
    <property type="protein sequence ID" value="RVW05986.1"/>
    <property type="molecule type" value="Genomic_DNA"/>
</dbReference>
<accession>A0A3S3E5S1</accession>
<evidence type="ECO:0000256" key="9">
    <source>
        <dbReference type="PROSITE-ProRule" id="PRU00560"/>
    </source>
</evidence>
<dbReference type="AlphaFoldDB" id="A0A3S3E5S1"/>
<name>A0A3S3E5S1_9NOCA</name>
<sequence length="697" mass="77394">MPKLAIAKGCLQQFGELDRPLREKITETLVAKFEAATHTGIHMEKIADARTPRYRSIRIDQFYRGIVLAPETGDVYTLLTVLPHDDAYAWARRRDLTVNRATGAIEVRDVTTIDETLPQLVKAAEATPERLFARVNDADLTRLGIDESTLPIARTLTDTAQLDALKPVLPETQWDALAGLASGLSPEQVWSELGAEIVDEPYDTDDLDAAVARSTDRIVLVDGPDDLMAIFAHPFALWRIYLHPTQQAVVDATFRGPARVTGGPGTGKTVVALHRAHRLAQQTTESVLVTTFTSTLTDSLHAGIKLLATSPEVLDRIDVQHVDKLAHQIFRERHGAPQLLSSADETQLWSSIIERLELPFTEAFLAAEWRHVALAQRVSTAADYLSAKRTGRGRRLGANQKAQVWQALWEFEDTLRERNLWTHETVCREATRLLEERDDKPYRHIVVDEAQDLSPERWRLLRAAVSDGPDDLFIAGDTHQRIYQSHVSLREVGIRVTGRSSRLNLNYRTTAEILGWSLQLLRGERIDDMDGQLDSIAGYRSDVHGMPPTTKGFGTQSDEVGYVADTVQAWLDSGIAPGEIGIATRAKRLGTKVQDELFKRGVPVRSLGKAKDAADSVSIGSMHAMKGLEFRCMAVAGVGAKQVPPTAAITPVEEDVQTHDRDIQRERCVLFVACTRAREDLLVTWSEEPSPFLVPLV</sequence>
<organism evidence="11 12">
    <name type="scientific">Rhodococcus spongiicola</name>
    <dbReference type="NCBI Taxonomy" id="2487352"/>
    <lineage>
        <taxon>Bacteria</taxon>
        <taxon>Bacillati</taxon>
        <taxon>Actinomycetota</taxon>
        <taxon>Actinomycetes</taxon>
        <taxon>Mycobacteriales</taxon>
        <taxon>Nocardiaceae</taxon>
        <taxon>Rhodococcus</taxon>
    </lineage>
</organism>
<dbReference type="RefSeq" id="WP_127944395.1">
    <property type="nucleotide sequence ID" value="NZ_RKLN01000001.1"/>
</dbReference>
<evidence type="ECO:0000256" key="3">
    <source>
        <dbReference type="ARBA" id="ARBA00022806"/>
    </source>
</evidence>
<comment type="catalytic activity">
    <reaction evidence="8">
        <text>ATP + H2O = ADP + phosphate + H(+)</text>
        <dbReference type="Rhea" id="RHEA:13065"/>
        <dbReference type="ChEBI" id="CHEBI:15377"/>
        <dbReference type="ChEBI" id="CHEBI:15378"/>
        <dbReference type="ChEBI" id="CHEBI:30616"/>
        <dbReference type="ChEBI" id="CHEBI:43474"/>
        <dbReference type="ChEBI" id="CHEBI:456216"/>
        <dbReference type="EC" id="5.6.2.4"/>
    </reaction>
</comment>
<dbReference type="InterPro" id="IPR014016">
    <property type="entry name" value="UvrD-like_ATP-bd"/>
</dbReference>
<dbReference type="SUPFAM" id="SSF52540">
    <property type="entry name" value="P-loop containing nucleoside triphosphate hydrolases"/>
    <property type="match status" value="1"/>
</dbReference>
<dbReference type="Pfam" id="PF13361">
    <property type="entry name" value="UvrD_C"/>
    <property type="match status" value="2"/>
</dbReference>
<protein>
    <recommendedName>
        <fullName evidence="7">DNA 3'-5' helicase</fullName>
        <ecNumber evidence="7">5.6.2.4</ecNumber>
    </recommendedName>
</protein>
<evidence type="ECO:0000256" key="4">
    <source>
        <dbReference type="ARBA" id="ARBA00022840"/>
    </source>
</evidence>
<keyword evidence="3 9" id="KW-0347">Helicase</keyword>
<feature type="binding site" evidence="9">
    <location>
        <begin position="262"/>
        <end position="269"/>
    </location>
    <ligand>
        <name>ATP</name>
        <dbReference type="ChEBI" id="CHEBI:30616"/>
    </ligand>
</feature>
<dbReference type="PROSITE" id="PS51198">
    <property type="entry name" value="UVRD_HELICASE_ATP_BIND"/>
    <property type="match status" value="1"/>
</dbReference>
<dbReference type="Gene3D" id="3.40.50.300">
    <property type="entry name" value="P-loop containing nucleotide triphosphate hydrolases"/>
    <property type="match status" value="2"/>
</dbReference>
<evidence type="ECO:0000259" key="10">
    <source>
        <dbReference type="PROSITE" id="PS51198"/>
    </source>
</evidence>
<evidence type="ECO:0000256" key="1">
    <source>
        <dbReference type="ARBA" id="ARBA00022741"/>
    </source>
</evidence>
<keyword evidence="5" id="KW-0413">Isomerase</keyword>
<evidence type="ECO:0000256" key="2">
    <source>
        <dbReference type="ARBA" id="ARBA00022801"/>
    </source>
</evidence>
<dbReference type="OrthoDB" id="3196525at2"/>
<dbReference type="GO" id="GO:0005524">
    <property type="term" value="F:ATP binding"/>
    <property type="evidence" value="ECO:0007669"/>
    <property type="project" value="UniProtKB-UniRule"/>
</dbReference>
<dbReference type="GO" id="GO:0000725">
    <property type="term" value="P:recombinational repair"/>
    <property type="evidence" value="ECO:0007669"/>
    <property type="project" value="TreeGrafter"/>
</dbReference>
<comment type="caution">
    <text evidence="11">The sequence shown here is derived from an EMBL/GenBank/DDBJ whole genome shotgun (WGS) entry which is preliminary data.</text>
</comment>
<evidence type="ECO:0000256" key="8">
    <source>
        <dbReference type="ARBA" id="ARBA00048988"/>
    </source>
</evidence>
<feature type="domain" description="UvrD-like helicase ATP-binding" evidence="10">
    <location>
        <begin position="241"/>
        <end position="510"/>
    </location>
</feature>
<keyword evidence="4 9" id="KW-0067">ATP-binding</keyword>
<evidence type="ECO:0000256" key="6">
    <source>
        <dbReference type="ARBA" id="ARBA00034617"/>
    </source>
</evidence>
<gene>
    <name evidence="11" type="ORF">EF834_00430</name>
</gene>
<keyword evidence="2 9" id="KW-0378">Hydrolase</keyword>
<reference evidence="11 12" key="1">
    <citation type="submission" date="2018-11" db="EMBL/GenBank/DDBJ databases">
        <title>Rhodococcus spongicola sp. nov. and Rhodococcus xishaensis sp. nov. from marine sponges.</title>
        <authorList>
            <person name="Li L."/>
            <person name="Lin H.W."/>
        </authorList>
    </citation>
    <scope>NUCLEOTIDE SEQUENCE [LARGE SCALE GENOMIC DNA]</scope>
    <source>
        <strain evidence="11 12">LHW50502</strain>
    </source>
</reference>
<dbReference type="InterPro" id="IPR027417">
    <property type="entry name" value="P-loop_NTPase"/>
</dbReference>
<dbReference type="GO" id="GO:0043138">
    <property type="term" value="F:3'-5' DNA helicase activity"/>
    <property type="evidence" value="ECO:0007669"/>
    <property type="project" value="UniProtKB-EC"/>
</dbReference>
<keyword evidence="12" id="KW-1185">Reference proteome</keyword>
<dbReference type="PANTHER" id="PTHR11070:SF45">
    <property type="entry name" value="DNA 3'-5' HELICASE"/>
    <property type="match status" value="1"/>
</dbReference>
<dbReference type="GO" id="GO:0016887">
    <property type="term" value="F:ATP hydrolysis activity"/>
    <property type="evidence" value="ECO:0007669"/>
    <property type="project" value="RHEA"/>
</dbReference>
<dbReference type="Pfam" id="PF00580">
    <property type="entry name" value="UvrD-helicase"/>
    <property type="match status" value="1"/>
</dbReference>
<dbReference type="PANTHER" id="PTHR11070">
    <property type="entry name" value="UVRD / RECB / PCRA DNA HELICASE FAMILY MEMBER"/>
    <property type="match status" value="1"/>
</dbReference>
<evidence type="ECO:0000313" key="11">
    <source>
        <dbReference type="EMBL" id="RVW05986.1"/>
    </source>
</evidence>
<dbReference type="InterPro" id="IPR000212">
    <property type="entry name" value="DNA_helicase_UvrD/REP"/>
</dbReference>
<evidence type="ECO:0000256" key="5">
    <source>
        <dbReference type="ARBA" id="ARBA00023235"/>
    </source>
</evidence>
<dbReference type="InterPro" id="IPR014017">
    <property type="entry name" value="DNA_helicase_UvrD-like_C"/>
</dbReference>
<dbReference type="Proteomes" id="UP000284333">
    <property type="component" value="Unassembled WGS sequence"/>
</dbReference>
<proteinExistence type="predicted"/>
<dbReference type="EC" id="5.6.2.4" evidence="7"/>
<evidence type="ECO:0000313" key="12">
    <source>
        <dbReference type="Proteomes" id="UP000284333"/>
    </source>
</evidence>
<evidence type="ECO:0000256" key="7">
    <source>
        <dbReference type="ARBA" id="ARBA00034808"/>
    </source>
</evidence>
<comment type="catalytic activity">
    <reaction evidence="6">
        <text>Couples ATP hydrolysis with the unwinding of duplex DNA by translocating in the 3'-5' direction.</text>
        <dbReference type="EC" id="5.6.2.4"/>
    </reaction>
</comment>